<organism evidence="4 5">
    <name type="scientific">Platanthera guangdongensis</name>
    <dbReference type="NCBI Taxonomy" id="2320717"/>
    <lineage>
        <taxon>Eukaryota</taxon>
        <taxon>Viridiplantae</taxon>
        <taxon>Streptophyta</taxon>
        <taxon>Embryophyta</taxon>
        <taxon>Tracheophyta</taxon>
        <taxon>Spermatophyta</taxon>
        <taxon>Magnoliopsida</taxon>
        <taxon>Liliopsida</taxon>
        <taxon>Asparagales</taxon>
        <taxon>Orchidaceae</taxon>
        <taxon>Orchidoideae</taxon>
        <taxon>Orchideae</taxon>
        <taxon>Orchidinae</taxon>
        <taxon>Platanthera</taxon>
    </lineage>
</organism>
<evidence type="ECO:0000313" key="5">
    <source>
        <dbReference type="Proteomes" id="UP001412067"/>
    </source>
</evidence>
<protein>
    <recommendedName>
        <fullName evidence="6">Transposase</fullName>
    </recommendedName>
</protein>
<gene>
    <name evidence="4" type="ORF">KSP40_PGU011889</name>
</gene>
<keyword evidence="3" id="KW-0472">Membrane</keyword>
<keyword evidence="5" id="KW-1185">Reference proteome</keyword>
<dbReference type="SUPFAM" id="SSF103506">
    <property type="entry name" value="Mitochondrial carrier"/>
    <property type="match status" value="1"/>
</dbReference>
<comment type="caution">
    <text evidence="4">The sequence shown here is derived from an EMBL/GenBank/DDBJ whole genome shotgun (WGS) entry which is preliminary data.</text>
</comment>
<evidence type="ECO:0000256" key="1">
    <source>
        <dbReference type="ARBA" id="ARBA00004370"/>
    </source>
</evidence>
<evidence type="ECO:0000256" key="2">
    <source>
        <dbReference type="ARBA" id="ARBA00022692"/>
    </source>
</evidence>
<reference evidence="4 5" key="1">
    <citation type="journal article" date="2022" name="Nat. Plants">
        <title>Genomes of leafy and leafless Platanthera orchids illuminate the evolution of mycoheterotrophy.</title>
        <authorList>
            <person name="Li M.H."/>
            <person name="Liu K.W."/>
            <person name="Li Z."/>
            <person name="Lu H.C."/>
            <person name="Ye Q.L."/>
            <person name="Zhang D."/>
            <person name="Wang J.Y."/>
            <person name="Li Y.F."/>
            <person name="Zhong Z.M."/>
            <person name="Liu X."/>
            <person name="Yu X."/>
            <person name="Liu D.K."/>
            <person name="Tu X.D."/>
            <person name="Liu B."/>
            <person name="Hao Y."/>
            <person name="Liao X.Y."/>
            <person name="Jiang Y.T."/>
            <person name="Sun W.H."/>
            <person name="Chen J."/>
            <person name="Chen Y.Q."/>
            <person name="Ai Y."/>
            <person name="Zhai J.W."/>
            <person name="Wu S.S."/>
            <person name="Zhou Z."/>
            <person name="Hsiao Y.Y."/>
            <person name="Wu W.L."/>
            <person name="Chen Y.Y."/>
            <person name="Lin Y.F."/>
            <person name="Hsu J.L."/>
            <person name="Li C.Y."/>
            <person name="Wang Z.W."/>
            <person name="Zhao X."/>
            <person name="Zhong W.Y."/>
            <person name="Ma X.K."/>
            <person name="Ma L."/>
            <person name="Huang J."/>
            <person name="Chen G.Z."/>
            <person name="Huang M.Z."/>
            <person name="Huang L."/>
            <person name="Peng D.H."/>
            <person name="Luo Y.B."/>
            <person name="Zou S.Q."/>
            <person name="Chen S.P."/>
            <person name="Lan S."/>
            <person name="Tsai W.C."/>
            <person name="Van de Peer Y."/>
            <person name="Liu Z.J."/>
        </authorList>
    </citation>
    <scope>NUCLEOTIDE SEQUENCE [LARGE SCALE GENOMIC DNA]</scope>
    <source>
        <strain evidence="4">Lor288</strain>
    </source>
</reference>
<evidence type="ECO:0000313" key="4">
    <source>
        <dbReference type="EMBL" id="KAK8970704.1"/>
    </source>
</evidence>
<dbReference type="Gene3D" id="1.50.40.10">
    <property type="entry name" value="Mitochondrial carrier domain"/>
    <property type="match status" value="1"/>
</dbReference>
<name>A0ABR2N3F1_9ASPA</name>
<accession>A0ABR2N3F1</accession>
<comment type="subcellular location">
    <subcellularLocation>
        <location evidence="1">Membrane</location>
    </subcellularLocation>
</comment>
<dbReference type="Proteomes" id="UP001412067">
    <property type="component" value="Unassembled WGS sequence"/>
</dbReference>
<dbReference type="EMBL" id="JBBWWR010000001">
    <property type="protein sequence ID" value="KAK8970704.1"/>
    <property type="molecule type" value="Genomic_DNA"/>
</dbReference>
<evidence type="ECO:0008006" key="6">
    <source>
        <dbReference type="Google" id="ProtNLM"/>
    </source>
</evidence>
<keyword evidence="2" id="KW-0812">Transmembrane</keyword>
<sequence length="98" mass="10955">MRTAAISTLCIHFQVQSCQQSDQIGSPRITGAIQGISTIIREQGWKRLFAGLSLNYFKFLVKAGQRSRSPCQRNNLVKAAMRLFKTAIAHHVVCEIHA</sequence>
<evidence type="ECO:0000256" key="3">
    <source>
        <dbReference type="ARBA" id="ARBA00023136"/>
    </source>
</evidence>
<dbReference type="InterPro" id="IPR023395">
    <property type="entry name" value="MCP_dom_sf"/>
</dbReference>
<proteinExistence type="predicted"/>